<reference evidence="2" key="2">
    <citation type="submission" date="2015-04" db="EMBL/GenBank/DDBJ databases">
        <title>A butyrogenic pathway from the amino acid lysine in a human gut commensal.</title>
        <authorList>
            <person name="de Vos W.M."/>
            <person name="Bui N.T.P."/>
            <person name="Plugge C.M."/>
            <person name="Ritari J."/>
        </authorList>
    </citation>
    <scope>NUCLEOTIDE SEQUENCE [LARGE SCALE GENOMIC DNA]</scope>
    <source>
        <strain evidence="2">AF211</strain>
    </source>
</reference>
<evidence type="ECO:0000313" key="2">
    <source>
        <dbReference type="Proteomes" id="UP000064844"/>
    </source>
</evidence>
<dbReference type="Proteomes" id="UP000064844">
    <property type="component" value="Chromosome"/>
</dbReference>
<reference evidence="1 2" key="1">
    <citation type="journal article" date="2015" name="Nat. Commun.">
        <title>Production of butyrate from lysine and the Amadori product fructoselysine by a human gut commensal.</title>
        <authorList>
            <person name="Bui T.P."/>
            <person name="Ritari J."/>
            <person name="Boeren S."/>
            <person name="de Waard P."/>
            <person name="Plugge C.M."/>
            <person name="de Vos W.M."/>
        </authorList>
    </citation>
    <scope>NUCLEOTIDE SEQUENCE [LARGE SCALE GENOMIC DNA]</scope>
    <source>
        <strain evidence="1 2">AF211</strain>
    </source>
</reference>
<dbReference type="RefSeq" id="WP_158453344.1">
    <property type="nucleotide sequence ID" value="NZ_CP011307.1"/>
</dbReference>
<protein>
    <submittedName>
        <fullName evidence="1">Uncharacterized protein</fullName>
    </submittedName>
</protein>
<sequence>MGNTYYYSLDITGYELWSDPNDSDRLMVLYVGTQREQIAKSYKIQHTPSGLLSV</sequence>
<gene>
    <name evidence="1" type="ORF">IB211_00104c</name>
</gene>
<dbReference type="STRING" id="1297617.IB211_00104c"/>
<proteinExistence type="predicted"/>
<dbReference type="KEGG" id="ibu:IB211_00104c"/>
<evidence type="ECO:0000313" key="1">
    <source>
        <dbReference type="EMBL" id="ALP92500.1"/>
    </source>
</evidence>
<keyword evidence="2" id="KW-1185">Reference proteome</keyword>
<dbReference type="EMBL" id="CP011307">
    <property type="protein sequence ID" value="ALP92500.1"/>
    <property type="molecule type" value="Genomic_DNA"/>
</dbReference>
<name>A0A0S2VZL3_9FIRM</name>
<dbReference type="AlphaFoldDB" id="A0A0S2VZL3"/>
<organism evidence="1 2">
    <name type="scientific">Intestinimonas butyriciproducens</name>
    <dbReference type="NCBI Taxonomy" id="1297617"/>
    <lineage>
        <taxon>Bacteria</taxon>
        <taxon>Bacillati</taxon>
        <taxon>Bacillota</taxon>
        <taxon>Clostridia</taxon>
        <taxon>Eubacteriales</taxon>
        <taxon>Intestinimonas</taxon>
    </lineage>
</organism>
<accession>A0A0S2VZL3</accession>